<reference evidence="3 4" key="1">
    <citation type="submission" date="2017-09" db="EMBL/GenBank/DDBJ databases">
        <title>Complete genome sequence of Verrucomicrobial strain HZ-65, isolated from freshwater.</title>
        <authorList>
            <person name="Choi A."/>
        </authorList>
    </citation>
    <scope>NUCLEOTIDE SEQUENCE [LARGE SCALE GENOMIC DNA]</scope>
    <source>
        <strain evidence="3 4">HZ-65</strain>
    </source>
</reference>
<keyword evidence="1" id="KW-0472">Membrane</keyword>
<proteinExistence type="predicted"/>
<feature type="transmembrane region" description="Helical" evidence="1">
    <location>
        <begin position="86"/>
        <end position="108"/>
    </location>
</feature>
<accession>A0A290QKW5</accession>
<dbReference type="OrthoDB" id="181223at2"/>
<evidence type="ECO:0000256" key="1">
    <source>
        <dbReference type="SAM" id="Phobius"/>
    </source>
</evidence>
<keyword evidence="4" id="KW-1185">Reference proteome</keyword>
<evidence type="ECO:0000313" key="4">
    <source>
        <dbReference type="Proteomes" id="UP000217265"/>
    </source>
</evidence>
<keyword evidence="1" id="KW-0812">Transmembrane</keyword>
<name>A0A290QKW5_9BACT</name>
<dbReference type="EMBL" id="CP023344">
    <property type="protein sequence ID" value="ATC66008.1"/>
    <property type="molecule type" value="Genomic_DNA"/>
</dbReference>
<feature type="transmembrane region" description="Helical" evidence="1">
    <location>
        <begin position="241"/>
        <end position="270"/>
    </location>
</feature>
<feature type="transmembrane region" description="Helical" evidence="1">
    <location>
        <begin position="186"/>
        <end position="209"/>
    </location>
</feature>
<feature type="signal peptide" evidence="2">
    <location>
        <begin position="1"/>
        <end position="23"/>
    </location>
</feature>
<evidence type="ECO:0000256" key="2">
    <source>
        <dbReference type="SAM" id="SignalP"/>
    </source>
</evidence>
<protein>
    <submittedName>
        <fullName evidence="3">Uncharacterized protein</fullName>
    </submittedName>
</protein>
<feature type="transmembrane region" description="Helical" evidence="1">
    <location>
        <begin position="128"/>
        <end position="148"/>
    </location>
</feature>
<dbReference type="KEGG" id="vbh:CMV30_05740"/>
<evidence type="ECO:0000313" key="3">
    <source>
        <dbReference type="EMBL" id="ATC66008.1"/>
    </source>
</evidence>
<sequence length="405" mass="43093">MKRLASLVLLFAFAAALVTPLLAATTAAPAKTTDASPAGGIATAVTTLTGIAISPLLGTGGFGLYKWYKAETDAEKSALPWFAKPSFFLPALLIAALCALKDTFGAMVPPGFKKPLDVLETVENKASGLVAAGAIVPFTMGALSSWILNSGDSTATATRNFADSGLAMMHLGAADLSWLLNILTVPFGLAVFAVVWMASHAINVLILLSPWGAIDAVLKAARTAVLGLLTITATLDPKIAAIGSLIVIVIAWLIAGWAFRLTIFGSLFCWDFFTLRKKRFTPQPTTNRLFSGGALKGVPIRTYGNLLNQPENGRLIFTYKPWLVLPQRTAEVTLTAPYVAKGLFFSSISDGAYTLFLLPPRYRDHEEEIAKIYKLEGGVKDAGLLKAWASLRELFGGSATKAQIV</sequence>
<organism evidence="3 4">
    <name type="scientific">Nibricoccus aquaticus</name>
    <dbReference type="NCBI Taxonomy" id="2576891"/>
    <lineage>
        <taxon>Bacteria</taxon>
        <taxon>Pseudomonadati</taxon>
        <taxon>Verrucomicrobiota</taxon>
        <taxon>Opitutia</taxon>
        <taxon>Opitutales</taxon>
        <taxon>Opitutaceae</taxon>
        <taxon>Nibricoccus</taxon>
    </lineage>
</organism>
<dbReference type="Proteomes" id="UP000217265">
    <property type="component" value="Chromosome"/>
</dbReference>
<dbReference type="RefSeq" id="WP_096057636.1">
    <property type="nucleotide sequence ID" value="NZ_CP023344.1"/>
</dbReference>
<keyword evidence="1" id="KW-1133">Transmembrane helix</keyword>
<feature type="transmembrane region" description="Helical" evidence="1">
    <location>
        <begin position="39"/>
        <end position="65"/>
    </location>
</feature>
<feature type="transmembrane region" description="Helical" evidence="1">
    <location>
        <begin position="216"/>
        <end position="235"/>
    </location>
</feature>
<dbReference type="AlphaFoldDB" id="A0A290QKW5"/>
<gene>
    <name evidence="3" type="ORF">CMV30_05740</name>
</gene>
<keyword evidence="2" id="KW-0732">Signal</keyword>
<feature type="chain" id="PRO_5012267868" evidence="2">
    <location>
        <begin position="24"/>
        <end position="405"/>
    </location>
</feature>